<evidence type="ECO:0000256" key="3">
    <source>
        <dbReference type="ARBA" id="ARBA00023136"/>
    </source>
</evidence>
<reference evidence="4" key="1">
    <citation type="submission" date="2019-06" db="EMBL/GenBank/DDBJ databases">
        <authorList>
            <person name="Le Quere A."/>
            <person name="Colella S."/>
        </authorList>
    </citation>
    <scope>NUCLEOTIDE SEQUENCE</scope>
    <source>
        <strain evidence="4">EmedicaeMD41</strain>
    </source>
</reference>
<sequence length="134" mass="14411">MLHEALRHAILGFPPAWSTKRSVGLTQTDVLFPRCSRVASGPRIDVAFLRGFDLPPDAAAKEKLLLVLGTSSSEAASPGLMAKLEAAGCSRSVVWLVVPTGFPSTSAEQHLCEERSTAHRSGDRHASRLKITFC</sequence>
<evidence type="ECO:0000256" key="1">
    <source>
        <dbReference type="ARBA" id="ARBA00022692"/>
    </source>
</evidence>
<dbReference type="GO" id="GO:0016020">
    <property type="term" value="C:membrane"/>
    <property type="evidence" value="ECO:0007669"/>
    <property type="project" value="InterPro"/>
</dbReference>
<protein>
    <submittedName>
        <fullName evidence="4">Uncharacterized protein</fullName>
    </submittedName>
</protein>
<dbReference type="InterPro" id="IPR036458">
    <property type="entry name" value="Na:dicarbo_symporter_sf"/>
</dbReference>
<evidence type="ECO:0000313" key="4">
    <source>
        <dbReference type="EMBL" id="VTZ59374.1"/>
    </source>
</evidence>
<organism evidence="4">
    <name type="scientific">Sinorhizobium medicae</name>
    <dbReference type="NCBI Taxonomy" id="110321"/>
    <lineage>
        <taxon>Bacteria</taxon>
        <taxon>Pseudomonadati</taxon>
        <taxon>Pseudomonadota</taxon>
        <taxon>Alphaproteobacteria</taxon>
        <taxon>Hyphomicrobiales</taxon>
        <taxon>Rhizobiaceae</taxon>
        <taxon>Sinorhizobium/Ensifer group</taxon>
        <taxon>Sinorhizobium</taxon>
    </lineage>
</organism>
<keyword evidence="3" id="KW-0472">Membrane</keyword>
<gene>
    <name evidence="4" type="ORF">EMEDMD4_1060056</name>
</gene>
<dbReference type="AlphaFoldDB" id="A0A508WPL2"/>
<name>A0A508WPL2_9HYPH</name>
<proteinExistence type="predicted"/>
<dbReference type="SUPFAM" id="SSF118215">
    <property type="entry name" value="Proton glutamate symport protein"/>
    <property type="match status" value="1"/>
</dbReference>
<evidence type="ECO:0000256" key="2">
    <source>
        <dbReference type="ARBA" id="ARBA00022989"/>
    </source>
</evidence>
<dbReference type="GO" id="GO:0015293">
    <property type="term" value="F:symporter activity"/>
    <property type="evidence" value="ECO:0007669"/>
    <property type="project" value="InterPro"/>
</dbReference>
<dbReference type="EMBL" id="CABFNB010000009">
    <property type="protein sequence ID" value="VTZ59374.1"/>
    <property type="molecule type" value="Genomic_DNA"/>
</dbReference>
<accession>A0A508WPL2</accession>
<keyword evidence="1" id="KW-0812">Transmembrane</keyword>
<keyword evidence="2" id="KW-1133">Transmembrane helix</keyword>
<dbReference type="Proteomes" id="UP000507954">
    <property type="component" value="Unassembled WGS sequence"/>
</dbReference>